<keyword evidence="3" id="KW-0106">Calcium</keyword>
<name>A0AA39F1M7_9HYME</name>
<evidence type="ECO:0000256" key="2">
    <source>
        <dbReference type="ARBA" id="ARBA00022737"/>
    </source>
</evidence>
<dbReference type="InterPro" id="IPR002048">
    <property type="entry name" value="EF_hand_dom"/>
</dbReference>
<dbReference type="FunFam" id="1.10.238.10:FF:000001">
    <property type="entry name" value="Calmodulin 1"/>
    <property type="match status" value="1"/>
</dbReference>
<feature type="domain" description="EF-hand" evidence="6">
    <location>
        <begin position="256"/>
        <end position="290"/>
    </location>
</feature>
<feature type="domain" description="EF-hand" evidence="6">
    <location>
        <begin position="88"/>
        <end position="123"/>
    </location>
</feature>
<dbReference type="InterPro" id="IPR050230">
    <property type="entry name" value="CALM/Myosin/TropC-like"/>
</dbReference>
<dbReference type="PROSITE" id="PS00018">
    <property type="entry name" value="EF_HAND_1"/>
    <property type="match status" value="2"/>
</dbReference>
<evidence type="ECO:0000256" key="1">
    <source>
        <dbReference type="ARBA" id="ARBA00022723"/>
    </source>
</evidence>
<dbReference type="PANTHER" id="PTHR23048:SF0">
    <property type="entry name" value="CALMODULIN LIKE 3"/>
    <property type="match status" value="1"/>
</dbReference>
<dbReference type="InterPro" id="IPR011992">
    <property type="entry name" value="EF-hand-dom_pair"/>
</dbReference>
<feature type="domain" description="EF-hand" evidence="6">
    <location>
        <begin position="220"/>
        <end position="255"/>
    </location>
</feature>
<reference evidence="7" key="1">
    <citation type="journal article" date="2023" name="bioRxiv">
        <title>Scaffold-level genome assemblies of two parasitoid biocontrol wasps reveal the parthenogenesis mechanism and an associated novel virus.</title>
        <authorList>
            <person name="Inwood S."/>
            <person name="Skelly J."/>
            <person name="Guhlin J."/>
            <person name="Harrop T."/>
            <person name="Goldson S."/>
            <person name="Dearden P."/>
        </authorList>
    </citation>
    <scope>NUCLEOTIDE SEQUENCE</scope>
    <source>
        <strain evidence="7">Irish</strain>
        <tissue evidence="7">Whole body</tissue>
    </source>
</reference>
<dbReference type="Gene3D" id="1.10.238.10">
    <property type="entry name" value="EF-hand"/>
    <property type="match status" value="4"/>
</dbReference>
<evidence type="ECO:0000256" key="3">
    <source>
        <dbReference type="ARBA" id="ARBA00022837"/>
    </source>
</evidence>
<feature type="domain" description="EF-hand" evidence="6">
    <location>
        <begin position="180"/>
        <end position="215"/>
    </location>
</feature>
<dbReference type="PANTHER" id="PTHR23048">
    <property type="entry name" value="MYOSIN LIGHT CHAIN 1, 3"/>
    <property type="match status" value="1"/>
</dbReference>
<dbReference type="Proteomes" id="UP001168990">
    <property type="component" value="Unassembled WGS sequence"/>
</dbReference>
<keyword evidence="8" id="KW-1185">Reference proteome</keyword>
<keyword evidence="2" id="KW-0677">Repeat</keyword>
<dbReference type="GO" id="GO:0016460">
    <property type="term" value="C:myosin II complex"/>
    <property type="evidence" value="ECO:0007669"/>
    <property type="project" value="TreeGrafter"/>
</dbReference>
<comment type="caution">
    <text evidence="7">The sequence shown here is derived from an EMBL/GenBank/DDBJ whole genome shotgun (WGS) entry which is preliminary data.</text>
</comment>
<sequence>MMEPGQLSKDQKKQLKVAFDTFDKDKKGIIKTDEVATILGMMGIEFDANSNLESEIAEVDIFGSGELKYEDFCQVASKFMEEDVDVEALKVELKEAFRLYDREGNGYITTDVFREILSEIDENLNDDELDMMIDEIDADGSGTLDFEVLKKAFDAFDHEKKGCIGTDMVGTILQMLGYELSENTLADIIAEVDEDGSGELEFEEFCTLAARFLVEEDTEAMQQELREAFRLYDKEGNGYITTEVFRDILHELDDKLTNEELDLMIEEIDADGSGTLDFDEFMEVMTGGDD</sequence>
<dbReference type="PROSITE" id="PS50222">
    <property type="entry name" value="EF_HAND_2"/>
    <property type="match status" value="6"/>
</dbReference>
<accession>A0AA39F1M7</accession>
<dbReference type="Pfam" id="PF13499">
    <property type="entry name" value="EF-hand_7"/>
    <property type="match status" value="2"/>
</dbReference>
<dbReference type="CDD" id="cd00051">
    <property type="entry name" value="EFh"/>
    <property type="match status" value="1"/>
</dbReference>
<feature type="domain" description="EF-hand" evidence="6">
    <location>
        <begin position="10"/>
        <end position="45"/>
    </location>
</feature>
<comment type="similarity">
    <text evidence="5">Belongs to the troponin C family.</text>
</comment>
<keyword evidence="1" id="KW-0479">Metal-binding</keyword>
<dbReference type="SUPFAM" id="SSF47473">
    <property type="entry name" value="EF-hand"/>
    <property type="match status" value="2"/>
</dbReference>
<reference evidence="7" key="2">
    <citation type="submission" date="2023-03" db="EMBL/GenBank/DDBJ databases">
        <authorList>
            <person name="Inwood S.N."/>
            <person name="Skelly J.G."/>
            <person name="Guhlin J."/>
            <person name="Harrop T.W.R."/>
            <person name="Goldson S.G."/>
            <person name="Dearden P.K."/>
        </authorList>
    </citation>
    <scope>NUCLEOTIDE SEQUENCE</scope>
    <source>
        <strain evidence="7">Irish</strain>
        <tissue evidence="7">Whole body</tissue>
    </source>
</reference>
<dbReference type="GO" id="GO:0005509">
    <property type="term" value="F:calcium ion binding"/>
    <property type="evidence" value="ECO:0007669"/>
    <property type="project" value="InterPro"/>
</dbReference>
<proteinExistence type="inferred from homology"/>
<dbReference type="EMBL" id="JAQQBS010001423">
    <property type="protein sequence ID" value="KAK0160873.1"/>
    <property type="molecule type" value="Genomic_DNA"/>
</dbReference>
<dbReference type="AlphaFoldDB" id="A0AA39F1M7"/>
<evidence type="ECO:0000313" key="8">
    <source>
        <dbReference type="Proteomes" id="UP001168990"/>
    </source>
</evidence>
<dbReference type="Pfam" id="PF13833">
    <property type="entry name" value="EF-hand_8"/>
    <property type="match status" value="1"/>
</dbReference>
<organism evidence="7 8">
    <name type="scientific">Microctonus aethiopoides</name>
    <dbReference type="NCBI Taxonomy" id="144406"/>
    <lineage>
        <taxon>Eukaryota</taxon>
        <taxon>Metazoa</taxon>
        <taxon>Ecdysozoa</taxon>
        <taxon>Arthropoda</taxon>
        <taxon>Hexapoda</taxon>
        <taxon>Insecta</taxon>
        <taxon>Pterygota</taxon>
        <taxon>Neoptera</taxon>
        <taxon>Endopterygota</taxon>
        <taxon>Hymenoptera</taxon>
        <taxon>Apocrita</taxon>
        <taxon>Ichneumonoidea</taxon>
        <taxon>Braconidae</taxon>
        <taxon>Euphorinae</taxon>
        <taxon>Microctonus</taxon>
    </lineage>
</organism>
<keyword evidence="4" id="KW-0514">Muscle protein</keyword>
<dbReference type="InterPro" id="IPR018247">
    <property type="entry name" value="EF_Hand_1_Ca_BS"/>
</dbReference>
<feature type="domain" description="EF-hand" evidence="6">
    <location>
        <begin position="124"/>
        <end position="159"/>
    </location>
</feature>
<evidence type="ECO:0000256" key="5">
    <source>
        <dbReference type="ARBA" id="ARBA00038202"/>
    </source>
</evidence>
<dbReference type="FunFam" id="1.10.238.10:FF:000103">
    <property type="entry name" value="Troponin C Ib"/>
    <property type="match status" value="1"/>
</dbReference>
<protein>
    <recommendedName>
        <fullName evidence="6">EF-hand domain-containing protein</fullName>
    </recommendedName>
</protein>
<evidence type="ECO:0000259" key="6">
    <source>
        <dbReference type="PROSITE" id="PS50222"/>
    </source>
</evidence>
<evidence type="ECO:0000256" key="4">
    <source>
        <dbReference type="ARBA" id="ARBA00023179"/>
    </source>
</evidence>
<evidence type="ECO:0000313" key="7">
    <source>
        <dbReference type="EMBL" id="KAK0160873.1"/>
    </source>
</evidence>
<dbReference type="SMART" id="SM00054">
    <property type="entry name" value="EFh"/>
    <property type="match status" value="7"/>
</dbReference>
<gene>
    <name evidence="7" type="ORF">PV328_008237</name>
</gene>